<dbReference type="Proteomes" id="UP000198892">
    <property type="component" value="Unassembled WGS sequence"/>
</dbReference>
<name>A0A1I5YFZ2_9BACI</name>
<dbReference type="OrthoDB" id="846150at2"/>
<dbReference type="InterPro" id="IPR012338">
    <property type="entry name" value="Beta-lactam/transpept-like"/>
</dbReference>
<evidence type="ECO:0000256" key="1">
    <source>
        <dbReference type="SAM" id="Phobius"/>
    </source>
</evidence>
<dbReference type="InterPro" id="IPR050789">
    <property type="entry name" value="Diverse_Enzym_Activities"/>
</dbReference>
<evidence type="ECO:0000313" key="4">
    <source>
        <dbReference type="Proteomes" id="UP000198892"/>
    </source>
</evidence>
<evidence type="ECO:0000259" key="2">
    <source>
        <dbReference type="Pfam" id="PF00144"/>
    </source>
</evidence>
<organism evidence="3 4">
    <name type="scientific">Salibacterium halotolerans</name>
    <dbReference type="NCBI Taxonomy" id="1884432"/>
    <lineage>
        <taxon>Bacteria</taxon>
        <taxon>Bacillati</taxon>
        <taxon>Bacillota</taxon>
        <taxon>Bacilli</taxon>
        <taxon>Bacillales</taxon>
        <taxon>Bacillaceae</taxon>
    </lineage>
</organism>
<feature type="domain" description="Beta-lactamase-related" evidence="2">
    <location>
        <begin position="39"/>
        <end position="175"/>
    </location>
</feature>
<feature type="transmembrane region" description="Helical" evidence="1">
    <location>
        <begin position="6"/>
        <end position="27"/>
    </location>
</feature>
<keyword evidence="1" id="KW-0472">Membrane</keyword>
<keyword evidence="1" id="KW-0812">Transmembrane</keyword>
<dbReference type="AlphaFoldDB" id="A0A1I5YFZ2"/>
<proteinExistence type="predicted"/>
<dbReference type="STRING" id="1884432.SAMN05518683_1456"/>
<gene>
    <name evidence="3" type="ORF">SAMN05518683_1456</name>
</gene>
<dbReference type="Pfam" id="PF00144">
    <property type="entry name" value="Beta-lactamase"/>
    <property type="match status" value="1"/>
</dbReference>
<dbReference type="RefSeq" id="WP_093339972.1">
    <property type="nucleotide sequence ID" value="NZ_FOXD01000045.1"/>
</dbReference>
<accession>A0A1I5YFZ2</accession>
<dbReference type="PANTHER" id="PTHR43283:SF3">
    <property type="entry name" value="BETA-LACTAMASE FAMILY PROTEIN (AFU_ORTHOLOGUE AFUA_5G07500)"/>
    <property type="match status" value="1"/>
</dbReference>
<dbReference type="PANTHER" id="PTHR43283">
    <property type="entry name" value="BETA-LACTAMASE-RELATED"/>
    <property type="match status" value="1"/>
</dbReference>
<dbReference type="EMBL" id="FOXD01000045">
    <property type="protein sequence ID" value="SFQ43129.1"/>
    <property type="molecule type" value="Genomic_DNA"/>
</dbReference>
<protein>
    <submittedName>
        <fullName evidence="3">Beta-lactamase</fullName>
    </submittedName>
</protein>
<keyword evidence="1" id="KW-1133">Transmembrane helix</keyword>
<evidence type="ECO:0000313" key="3">
    <source>
        <dbReference type="EMBL" id="SFQ43129.1"/>
    </source>
</evidence>
<dbReference type="InterPro" id="IPR001466">
    <property type="entry name" value="Beta-lactam-related"/>
</dbReference>
<dbReference type="SUPFAM" id="SSF56601">
    <property type="entry name" value="beta-lactamase/transpeptidase-like"/>
    <property type="match status" value="1"/>
</dbReference>
<sequence>MKLNLVAVYSIAVKIHVTSLTIIYFLLSILRFFRVVLFDTPFLIGSLSKTLKSLAIMMLVEEGKIELDEPIQSYIPSFTYRTDSSKQITVLHLLEQTSGISSFEGLKVTDKDRSKEGAINQAVKELSGVALSHEPGEIYEYNNYLLLGAIVEKVSNQTFSDFLNTTIFTPLGMENKLKLTVNREKSQVGSPTKRKFLWFCLHGV</sequence>
<reference evidence="4" key="1">
    <citation type="submission" date="2016-10" db="EMBL/GenBank/DDBJ databases">
        <authorList>
            <person name="Varghese N."/>
            <person name="Submissions S."/>
        </authorList>
    </citation>
    <scope>NUCLEOTIDE SEQUENCE [LARGE SCALE GENOMIC DNA]</scope>
    <source>
        <strain evidence="4">S7</strain>
    </source>
</reference>
<dbReference type="Gene3D" id="3.40.710.10">
    <property type="entry name" value="DD-peptidase/beta-lactamase superfamily"/>
    <property type="match status" value="1"/>
</dbReference>
<keyword evidence="4" id="KW-1185">Reference proteome</keyword>